<feature type="transmembrane region" description="Helical" evidence="1">
    <location>
        <begin position="99"/>
        <end position="119"/>
    </location>
</feature>
<name>A0A1I1DQB5_9ACTN</name>
<dbReference type="EMBL" id="FOLB01000001">
    <property type="protein sequence ID" value="SFB77081.1"/>
    <property type="molecule type" value="Genomic_DNA"/>
</dbReference>
<feature type="transmembrane region" description="Helical" evidence="1">
    <location>
        <begin position="291"/>
        <end position="313"/>
    </location>
</feature>
<reference evidence="2 3" key="1">
    <citation type="submission" date="2016-10" db="EMBL/GenBank/DDBJ databases">
        <authorList>
            <person name="de Groot N.N."/>
        </authorList>
    </citation>
    <scope>NUCLEOTIDE SEQUENCE [LARGE SCALE GENOMIC DNA]</scope>
    <source>
        <strain evidence="2 3">CGMCC 1.7056</strain>
    </source>
</reference>
<feature type="transmembrane region" description="Helical" evidence="1">
    <location>
        <begin position="380"/>
        <end position="403"/>
    </location>
</feature>
<dbReference type="AlphaFoldDB" id="A0A1I1DQB5"/>
<keyword evidence="1" id="KW-0472">Membrane</keyword>
<sequence>MISAHGIGGARDLPIPPELAIAGAVAALTVSFTVLAVAWRNPRYDAATSGRAAPAWLGRVVDAPWWRVLWRVVGFVLFLYTAMVAVFGKDLLTNPLFGIFYVWWWVALVPLSLLFGPVWKAISPVRTINLFFAKLSGGDPETGLYRYPERLGHWPAAVGLFAFVWMELVYPYSTELGPVRLWCAIYVAAMLVGGAMFGNTFYERADPFEVYSSLVAKLSAWGRRDGVLLVRSPLANLDTVTPRPGLVAVTAVLFGSTAFDSFKDSSHWVRFVQNNDFIGTHSYGLTLANNLALIAFCLAVGAIFATGTMLTGVEPGFQRRTLPGLFTHSIVPIIVGYVVAHYLSYLLEAGEATLIKASDPFSDGSNWFGTADWKIDYFFAYHPTLLATTKVLAVVIGHVVGVVAAHDRAVRLLPRRHQLTGQLPLLFAMVAFTVGGLWLLFSA</sequence>
<feature type="transmembrane region" description="Helical" evidence="1">
    <location>
        <begin position="325"/>
        <end position="344"/>
    </location>
</feature>
<evidence type="ECO:0008006" key="4">
    <source>
        <dbReference type="Google" id="ProtNLM"/>
    </source>
</evidence>
<evidence type="ECO:0000256" key="1">
    <source>
        <dbReference type="SAM" id="Phobius"/>
    </source>
</evidence>
<feature type="transmembrane region" description="Helical" evidence="1">
    <location>
        <begin position="181"/>
        <end position="202"/>
    </location>
</feature>
<dbReference type="RefSeq" id="WP_091119591.1">
    <property type="nucleotide sequence ID" value="NZ_FOLB01000001.1"/>
</dbReference>
<dbReference type="Proteomes" id="UP000198832">
    <property type="component" value="Unassembled WGS sequence"/>
</dbReference>
<proteinExistence type="predicted"/>
<protein>
    <recommendedName>
        <fullName evidence="4">Fenitrothion hydrolase</fullName>
    </recommendedName>
</protein>
<evidence type="ECO:0000313" key="2">
    <source>
        <dbReference type="EMBL" id="SFB77081.1"/>
    </source>
</evidence>
<feature type="transmembrane region" description="Helical" evidence="1">
    <location>
        <begin position="151"/>
        <end position="169"/>
    </location>
</feature>
<accession>A0A1I1DQB5</accession>
<keyword evidence="1" id="KW-1133">Transmembrane helix</keyword>
<feature type="transmembrane region" description="Helical" evidence="1">
    <location>
        <begin position="423"/>
        <end position="441"/>
    </location>
</feature>
<feature type="transmembrane region" description="Helical" evidence="1">
    <location>
        <begin position="68"/>
        <end position="87"/>
    </location>
</feature>
<evidence type="ECO:0000313" key="3">
    <source>
        <dbReference type="Proteomes" id="UP000198832"/>
    </source>
</evidence>
<keyword evidence="3" id="KW-1185">Reference proteome</keyword>
<organism evidence="2 3">
    <name type="scientific">Nocardioides terrae</name>
    <dbReference type="NCBI Taxonomy" id="574651"/>
    <lineage>
        <taxon>Bacteria</taxon>
        <taxon>Bacillati</taxon>
        <taxon>Actinomycetota</taxon>
        <taxon>Actinomycetes</taxon>
        <taxon>Propionibacteriales</taxon>
        <taxon>Nocardioidaceae</taxon>
        <taxon>Nocardioides</taxon>
    </lineage>
</organism>
<gene>
    <name evidence="2" type="ORF">SAMN04487968_101431</name>
</gene>
<dbReference type="OrthoDB" id="8168962at2"/>
<feature type="transmembrane region" description="Helical" evidence="1">
    <location>
        <begin position="19"/>
        <end position="39"/>
    </location>
</feature>
<dbReference type="STRING" id="574651.SAMN04487968_101431"/>
<keyword evidence="1" id="KW-0812">Transmembrane</keyword>